<feature type="domain" description="PIH1 N-terminal" evidence="3">
    <location>
        <begin position="1"/>
        <end position="117"/>
    </location>
</feature>
<evidence type="ECO:0000259" key="3">
    <source>
        <dbReference type="Pfam" id="PF08190"/>
    </source>
</evidence>
<dbReference type="GO" id="GO:0006364">
    <property type="term" value="P:rRNA processing"/>
    <property type="evidence" value="ECO:0007669"/>
    <property type="project" value="TreeGrafter"/>
</dbReference>
<dbReference type="Proteomes" id="UP000030755">
    <property type="component" value="Unassembled WGS sequence"/>
</dbReference>
<evidence type="ECO:0000256" key="1">
    <source>
        <dbReference type="ARBA" id="ARBA00008511"/>
    </source>
</evidence>
<dbReference type="InterPro" id="IPR041442">
    <property type="entry name" value="PIH1D1/2/3_CS-like"/>
</dbReference>
<evidence type="ECO:0000313" key="5">
    <source>
        <dbReference type="EMBL" id="EPZ32422.1"/>
    </source>
</evidence>
<keyword evidence="7" id="KW-1185">Reference proteome</keyword>
<reference evidence="6" key="3">
    <citation type="submission" date="2018-08" db="EMBL/GenBank/DDBJ databases">
        <title>Leveraging single-cell genomics to expand the Fungal Tree of Life.</title>
        <authorList>
            <consortium name="DOE Joint Genome Institute"/>
            <person name="Ahrendt S.R."/>
            <person name="Quandt C.A."/>
            <person name="Ciobanu D."/>
            <person name="Clum A."/>
            <person name="Salamov A."/>
            <person name="Andreopoulos B."/>
            <person name="Cheng J.-F."/>
            <person name="Woyke T."/>
            <person name="Pelin A."/>
            <person name="Henrissat B."/>
            <person name="Reynolds N."/>
            <person name="Benny G.L."/>
            <person name="Smith M.E."/>
            <person name="James T.Y."/>
            <person name="Grigoriev I.V."/>
        </authorList>
    </citation>
    <scope>NUCLEOTIDE SEQUENCE</scope>
    <source>
        <strain evidence="6">CSF55</strain>
    </source>
</reference>
<accession>A0A075AUM5</accession>
<organism evidence="5 7">
    <name type="scientific">Rozella allomycis (strain CSF55)</name>
    <dbReference type="NCBI Taxonomy" id="988480"/>
    <lineage>
        <taxon>Eukaryota</taxon>
        <taxon>Fungi</taxon>
        <taxon>Fungi incertae sedis</taxon>
        <taxon>Cryptomycota</taxon>
        <taxon>Cryptomycota incertae sedis</taxon>
        <taxon>Rozella</taxon>
    </lineage>
</organism>
<evidence type="ECO:0000259" key="4">
    <source>
        <dbReference type="Pfam" id="PF18201"/>
    </source>
</evidence>
<dbReference type="InterPro" id="IPR012981">
    <property type="entry name" value="PIH1_N"/>
</dbReference>
<proteinExistence type="inferred from homology"/>
<dbReference type="EMBL" id="KE561154">
    <property type="protein sequence ID" value="EPZ32422.1"/>
    <property type="molecule type" value="Genomic_DNA"/>
</dbReference>
<comment type="similarity">
    <text evidence="1">Belongs to the PIH1 family.</text>
</comment>
<name>A0A075AUM5_ROZAC</name>
<dbReference type="Pfam" id="PF08190">
    <property type="entry name" value="PIH1"/>
    <property type="match status" value="1"/>
</dbReference>
<reference evidence="5 7" key="1">
    <citation type="journal article" date="2013" name="Curr. Biol.">
        <title>Shared signatures of parasitism and phylogenomics unite Cryptomycota and microsporidia.</title>
        <authorList>
            <person name="James T.Y."/>
            <person name="Pelin A."/>
            <person name="Bonen L."/>
            <person name="Ahrendt S."/>
            <person name="Sain D."/>
            <person name="Corradi N."/>
            <person name="Stajich J.E."/>
        </authorList>
    </citation>
    <scope>NUCLEOTIDE SEQUENCE [LARGE SCALE GENOMIC DNA]</scope>
    <source>
        <strain evidence="5 7">CSF55</strain>
        <strain evidence="5 7">CSF55</strain>
    </source>
</reference>
<evidence type="ECO:0000313" key="6">
    <source>
        <dbReference type="EMBL" id="RKP18371.1"/>
    </source>
</evidence>
<dbReference type="GO" id="GO:0005737">
    <property type="term" value="C:cytoplasm"/>
    <property type="evidence" value="ECO:0007669"/>
    <property type="project" value="TreeGrafter"/>
</dbReference>
<protein>
    <recommendedName>
        <fullName evidence="2">PIH1 domain-containing protein 1</fullName>
    </recommendedName>
</protein>
<dbReference type="PANTHER" id="PTHR22997:SF0">
    <property type="entry name" value="PIH1 DOMAIN-CONTAINING PROTEIN 1"/>
    <property type="match status" value="1"/>
</dbReference>
<evidence type="ECO:0000313" key="7">
    <source>
        <dbReference type="Proteomes" id="UP000030755"/>
    </source>
</evidence>
<dbReference type="InterPro" id="IPR050734">
    <property type="entry name" value="PIH1/Kintoun_subfamily"/>
</dbReference>
<dbReference type="PANTHER" id="PTHR22997">
    <property type="entry name" value="PIH1 DOMAIN-CONTAINING PROTEIN 1"/>
    <property type="match status" value="1"/>
</dbReference>
<feature type="domain" description="PIH1D1/2/3 CS-like" evidence="4">
    <location>
        <begin position="169"/>
        <end position="239"/>
    </location>
</feature>
<dbReference type="GO" id="GO:1990904">
    <property type="term" value="C:ribonucleoprotein complex"/>
    <property type="evidence" value="ECO:0007669"/>
    <property type="project" value="TreeGrafter"/>
</dbReference>
<dbReference type="Proteomes" id="UP000281549">
    <property type="component" value="Unassembled WGS sequence"/>
</dbReference>
<sequence length="243" mass="27456">MFINIVHSPYCPSPPIIENDELEAILAGSAEPGNYKVPMSLSPVRNDTDKAGNACLVVDACVNSGVYEKSLKDKRFQEFIIELALAWVEQKNDVELGREWSIPKMKHKGELVNHLVYRTKDVVISEVEQTEKKEEKFGDATGKSGVDKFELDEFARALPRPVLKLQKVKKNGIVNKLVIKFYLSLVESAKECTVDIEKNRVLFLARNKYFAEIDLPNEIDTELGNATFDVTQQCLELVLHCLN</sequence>
<reference evidence="8" key="2">
    <citation type="journal article" date="2018" name="Nat. Microbiol.">
        <title>Leveraging single-cell genomics to expand the fungal tree of life.</title>
        <authorList>
            <person name="Ahrendt S.R."/>
            <person name="Quandt C.A."/>
            <person name="Ciobanu D."/>
            <person name="Clum A."/>
            <person name="Salamov A."/>
            <person name="Andreopoulos B."/>
            <person name="Cheng J.F."/>
            <person name="Woyke T."/>
            <person name="Pelin A."/>
            <person name="Henrissat B."/>
            <person name="Reynolds N.K."/>
            <person name="Benny G.L."/>
            <person name="Smith M.E."/>
            <person name="James T.Y."/>
            <person name="Grigoriev I.V."/>
        </authorList>
    </citation>
    <scope>NUCLEOTIDE SEQUENCE [LARGE SCALE GENOMIC DNA]</scope>
    <source>
        <strain evidence="8">CSF55</strain>
    </source>
</reference>
<dbReference type="Pfam" id="PF18201">
    <property type="entry name" value="PIH1_CS"/>
    <property type="match status" value="1"/>
</dbReference>
<dbReference type="GO" id="GO:0000492">
    <property type="term" value="P:box C/D snoRNP assembly"/>
    <property type="evidence" value="ECO:0007669"/>
    <property type="project" value="TreeGrafter"/>
</dbReference>
<dbReference type="EMBL" id="ML005480">
    <property type="protein sequence ID" value="RKP18371.1"/>
    <property type="molecule type" value="Genomic_DNA"/>
</dbReference>
<gene>
    <name evidence="5" type="ORF">O9G_001324</name>
    <name evidence="6" type="ORF">ROZALSC1DRAFT_29936</name>
</gene>
<evidence type="ECO:0000256" key="2">
    <source>
        <dbReference type="ARBA" id="ARBA00040540"/>
    </source>
</evidence>
<evidence type="ECO:0000313" key="8">
    <source>
        <dbReference type="Proteomes" id="UP000281549"/>
    </source>
</evidence>
<dbReference type="OrthoDB" id="5135119at2759"/>
<dbReference type="STRING" id="988480.A0A075AUM5"/>
<dbReference type="AlphaFoldDB" id="A0A075AUM5"/>
<dbReference type="GO" id="GO:0097255">
    <property type="term" value="C:R2TP complex"/>
    <property type="evidence" value="ECO:0007669"/>
    <property type="project" value="TreeGrafter"/>
</dbReference>
<dbReference type="HOGENOM" id="CLU_1143093_0_0_1"/>